<dbReference type="EnsemblPlants" id="OGLUM10G00490.1">
    <property type="protein sequence ID" value="OGLUM10G00490.1"/>
    <property type="gene ID" value="OGLUM10G00490"/>
</dbReference>
<dbReference type="Gramene" id="OGLUM10G00490.1">
    <property type="protein sequence ID" value="OGLUM10G00490.1"/>
    <property type="gene ID" value="OGLUM10G00490"/>
</dbReference>
<keyword evidence="2" id="KW-1185">Reference proteome</keyword>
<name>A0A0E0B756_9ORYZ</name>
<dbReference type="Proteomes" id="UP000026961">
    <property type="component" value="Chromosome 10"/>
</dbReference>
<reference evidence="1" key="2">
    <citation type="submission" date="2018-05" db="EMBL/GenBank/DDBJ databases">
        <title>OgluRS3 (Oryza glumaepatula Reference Sequence Version 3).</title>
        <authorList>
            <person name="Zhang J."/>
            <person name="Kudrna D."/>
            <person name="Lee S."/>
            <person name="Talag J."/>
            <person name="Welchert J."/>
            <person name="Wing R.A."/>
        </authorList>
    </citation>
    <scope>NUCLEOTIDE SEQUENCE [LARGE SCALE GENOMIC DNA]</scope>
</reference>
<organism evidence="1">
    <name type="scientific">Oryza glumipatula</name>
    <dbReference type="NCBI Taxonomy" id="40148"/>
    <lineage>
        <taxon>Eukaryota</taxon>
        <taxon>Viridiplantae</taxon>
        <taxon>Streptophyta</taxon>
        <taxon>Embryophyta</taxon>
        <taxon>Tracheophyta</taxon>
        <taxon>Spermatophyta</taxon>
        <taxon>Magnoliopsida</taxon>
        <taxon>Liliopsida</taxon>
        <taxon>Poales</taxon>
        <taxon>Poaceae</taxon>
        <taxon>BOP clade</taxon>
        <taxon>Oryzoideae</taxon>
        <taxon>Oryzeae</taxon>
        <taxon>Oryzinae</taxon>
        <taxon>Oryza</taxon>
    </lineage>
</organism>
<accession>A0A0E0B756</accession>
<evidence type="ECO:0000313" key="2">
    <source>
        <dbReference type="Proteomes" id="UP000026961"/>
    </source>
</evidence>
<protein>
    <submittedName>
        <fullName evidence="1">Uncharacterized protein</fullName>
    </submittedName>
</protein>
<reference evidence="1" key="1">
    <citation type="submission" date="2015-04" db="UniProtKB">
        <authorList>
            <consortium name="EnsemblPlants"/>
        </authorList>
    </citation>
    <scope>IDENTIFICATION</scope>
</reference>
<evidence type="ECO:0000313" key="1">
    <source>
        <dbReference type="EnsemblPlants" id="OGLUM10G00490.1"/>
    </source>
</evidence>
<dbReference type="HOGENOM" id="CLU_156873_0_0_1"/>
<dbReference type="AlphaFoldDB" id="A0A0E0B756"/>
<sequence length="91" mass="10160">MPSIGTLVWFENLNIEPMVVKPNITKPKSEVLPLAPLASIQTVPPQHAAHLVHYPIRLRRTHGCRSNTYAPQNLNQPPTPLIIVLPDLKTD</sequence>
<proteinExistence type="predicted"/>